<evidence type="ECO:0000256" key="5">
    <source>
        <dbReference type="ARBA" id="ARBA00023136"/>
    </source>
</evidence>
<comment type="subcellular location">
    <subcellularLocation>
        <location evidence="1">Cell outer membrane</location>
        <topology evidence="1">Multi-pass membrane protein</topology>
    </subcellularLocation>
</comment>
<dbReference type="InterPro" id="IPR057601">
    <property type="entry name" value="Oar-like_b-barrel"/>
</dbReference>
<dbReference type="KEGG" id="elut:CKA38_01995"/>
<name>A0A2U8E026_9BACT</name>
<gene>
    <name evidence="8" type="ORF">CKA38_01995</name>
</gene>
<protein>
    <recommendedName>
        <fullName evidence="7">TonB-dependent transporter Oar-like beta-barrel domain-containing protein</fullName>
    </recommendedName>
</protein>
<evidence type="ECO:0000313" key="9">
    <source>
        <dbReference type="Proteomes" id="UP000244896"/>
    </source>
</evidence>
<dbReference type="PANTHER" id="PTHR30069:SF46">
    <property type="entry name" value="OAR PROTEIN"/>
    <property type="match status" value="1"/>
</dbReference>
<feature type="domain" description="TonB-dependent transporter Oar-like beta-barrel" evidence="7">
    <location>
        <begin position="349"/>
        <end position="993"/>
    </location>
</feature>
<dbReference type="OrthoDB" id="9764669at2"/>
<dbReference type="Proteomes" id="UP000244896">
    <property type="component" value="Chromosome"/>
</dbReference>
<evidence type="ECO:0000256" key="3">
    <source>
        <dbReference type="ARBA" id="ARBA00022452"/>
    </source>
</evidence>
<reference evidence="8 9" key="1">
    <citation type="journal article" date="2018" name="Syst. Appl. Microbiol.">
        <title>Ereboglobus luteus gen. nov. sp. nov. from cockroach guts, and new insights into the oxygen relationship of the genera Opitutus and Didymococcus (Verrucomicrobia: Opitutaceae).</title>
        <authorList>
            <person name="Tegtmeier D."/>
            <person name="Belitz A."/>
            <person name="Radek R."/>
            <person name="Heimerl T."/>
            <person name="Brune A."/>
        </authorList>
    </citation>
    <scope>NUCLEOTIDE SEQUENCE [LARGE SCALE GENOMIC DNA]</scope>
    <source>
        <strain evidence="8 9">Ho45</strain>
    </source>
</reference>
<dbReference type="Pfam" id="PF25183">
    <property type="entry name" value="OMP_b-brl_4"/>
    <property type="match status" value="2"/>
</dbReference>
<proteinExistence type="predicted"/>
<evidence type="ECO:0000256" key="1">
    <source>
        <dbReference type="ARBA" id="ARBA00004571"/>
    </source>
</evidence>
<dbReference type="Gene3D" id="2.40.170.20">
    <property type="entry name" value="TonB-dependent receptor, beta-barrel domain"/>
    <property type="match status" value="1"/>
</dbReference>
<accession>A0A2U8E026</accession>
<keyword evidence="3" id="KW-1134">Transmembrane beta strand</keyword>
<dbReference type="InterPro" id="IPR039426">
    <property type="entry name" value="TonB-dep_rcpt-like"/>
</dbReference>
<keyword evidence="2" id="KW-0813">Transport</keyword>
<dbReference type="InterPro" id="IPR013784">
    <property type="entry name" value="Carb-bd-like_fold"/>
</dbReference>
<evidence type="ECO:0000313" key="8">
    <source>
        <dbReference type="EMBL" id="AWI08198.1"/>
    </source>
</evidence>
<dbReference type="PANTHER" id="PTHR30069">
    <property type="entry name" value="TONB-DEPENDENT OUTER MEMBRANE RECEPTOR"/>
    <property type="match status" value="1"/>
</dbReference>
<sequence length="1027" mass="115028">MCLRSPGSARKLRQIVCACVIAWCQQDELHAQMETTAALGGTVLGGGMKTPIGGARVMLRHAATGDVFETRANHAGQYLFTGLRPGESLSIRVSAPGYEAADIPEIVLSLGEDRRLDVALSDSADEIVHLETFVVAARREHPQPGSSTALTQREIEERPSIDQTINDYATADPRVTMLDEENSVIAAAGQHHLFNSLQIDGIRLDDGFGLSANGLPSLGNPFSMETIQAVSVDLAPYDVRRSGFTGASINAVTRSGENAFSGSAYYKYANEKFRAKDPSTGQRTRFTDETYGFTLAGQIIRNRLFFFVNWERKERTDPSREASFIPASRALDRIVNIAREKYGIEPGVFFDPGERSQKSDSYMAKLDWRINARHRLSARYSSSYGDNPVYQNYASTTSTSLSSHWYVNSRDLKAWSAQMTSQWHPNFQTEISFANQRYSSDRQPNSRLPQIRVNGVDAADGSGAETLWLGACSTSHLNFLTTKKQQAKISATWLLGRHTIQFGAERVRNDFDNKYLDYAWGHYAFASIDDFESGKISSYIYQYTADGGAPGFAWGYAINTAFLQANWRFFRSLTITTGLRFDYPAMNEAPRENKQVEQTFGVRNDSTIDGVYTFSPRVSFTWMPRNLRKVQVRGGVGIFQGQIPGVWMGNSYINDGMTAFRTTQKPGSVIVDADAQPEGEPSSKRMRVDMMDKDLRMPSLLRGNIAVDFQLPWQRMSASIEWLFSRAEKSLVYRNLNLKEPVAGPDGRPLYGQWEIKTDKYGNVTGIPHITDSQLNHGAFDDVYWLTNADKDKDSSRSSHLTFSLSRPMRNHWSARLAYTRGHATEVSPFTNSSASANFTRRIGINPNSDETGASATEIRDRVIASVTTRFALIRGFNTIMTLTYDGHSGRPYSFTFRNDANGDGQSGNDLFYVPAGRNDPKLYWASKTDEDAFFAYLATNDALRRYAGRIASRNSERSKFQHRLNLSVTQQIPFWRTLRAEVYCTITNLANLLNEKWGRVYQYNSPTISASPMVTTIPKRKCIVIP</sequence>
<dbReference type="InterPro" id="IPR036942">
    <property type="entry name" value="Beta-barrel_TonB_sf"/>
</dbReference>
<dbReference type="AlphaFoldDB" id="A0A2U8E026"/>
<evidence type="ECO:0000256" key="4">
    <source>
        <dbReference type="ARBA" id="ARBA00022692"/>
    </source>
</evidence>
<evidence type="ECO:0000256" key="6">
    <source>
        <dbReference type="ARBA" id="ARBA00023237"/>
    </source>
</evidence>
<dbReference type="GO" id="GO:0044718">
    <property type="term" value="P:siderophore transmembrane transport"/>
    <property type="evidence" value="ECO:0007669"/>
    <property type="project" value="TreeGrafter"/>
</dbReference>
<dbReference type="SUPFAM" id="SSF56935">
    <property type="entry name" value="Porins"/>
    <property type="match status" value="1"/>
</dbReference>
<dbReference type="SUPFAM" id="SSF49452">
    <property type="entry name" value="Starch-binding domain-like"/>
    <property type="match status" value="1"/>
</dbReference>
<evidence type="ECO:0000256" key="2">
    <source>
        <dbReference type="ARBA" id="ARBA00022448"/>
    </source>
</evidence>
<dbReference type="EMBL" id="CP023004">
    <property type="protein sequence ID" value="AWI08198.1"/>
    <property type="molecule type" value="Genomic_DNA"/>
</dbReference>
<organism evidence="8 9">
    <name type="scientific">Ereboglobus luteus</name>
    <dbReference type="NCBI Taxonomy" id="1796921"/>
    <lineage>
        <taxon>Bacteria</taxon>
        <taxon>Pseudomonadati</taxon>
        <taxon>Verrucomicrobiota</taxon>
        <taxon>Opitutia</taxon>
        <taxon>Opitutales</taxon>
        <taxon>Opitutaceae</taxon>
        <taxon>Ereboglobus</taxon>
    </lineage>
</organism>
<keyword evidence="6" id="KW-0998">Cell outer membrane</keyword>
<evidence type="ECO:0000259" key="7">
    <source>
        <dbReference type="Pfam" id="PF25183"/>
    </source>
</evidence>
<feature type="domain" description="TonB-dependent transporter Oar-like beta-barrel" evidence="7">
    <location>
        <begin position="252"/>
        <end position="327"/>
    </location>
</feature>
<keyword evidence="4" id="KW-0812">Transmembrane</keyword>
<dbReference type="Pfam" id="PF13620">
    <property type="entry name" value="CarboxypepD_reg"/>
    <property type="match status" value="1"/>
</dbReference>
<dbReference type="GO" id="GO:0015344">
    <property type="term" value="F:siderophore uptake transmembrane transporter activity"/>
    <property type="evidence" value="ECO:0007669"/>
    <property type="project" value="TreeGrafter"/>
</dbReference>
<dbReference type="Gene3D" id="2.60.40.1120">
    <property type="entry name" value="Carboxypeptidase-like, regulatory domain"/>
    <property type="match status" value="1"/>
</dbReference>
<dbReference type="GO" id="GO:0030246">
    <property type="term" value="F:carbohydrate binding"/>
    <property type="evidence" value="ECO:0007669"/>
    <property type="project" value="InterPro"/>
</dbReference>
<keyword evidence="5" id="KW-0472">Membrane</keyword>
<keyword evidence="9" id="KW-1185">Reference proteome</keyword>
<dbReference type="GO" id="GO:0009279">
    <property type="term" value="C:cell outer membrane"/>
    <property type="evidence" value="ECO:0007669"/>
    <property type="project" value="UniProtKB-SubCell"/>
</dbReference>